<dbReference type="Gene3D" id="4.10.60.10">
    <property type="entry name" value="Zinc finger, CCHC-type"/>
    <property type="match status" value="1"/>
</dbReference>
<keyword evidence="5" id="KW-1185">Reference proteome</keyword>
<accession>A0A0L7LAU0</accession>
<dbReference type="PANTHER" id="PTHR47592:SF31">
    <property type="entry name" value="ZINC FINGER, CCHC-TYPE-RELATED"/>
    <property type="match status" value="1"/>
</dbReference>
<proteinExistence type="predicted"/>
<keyword evidence="1" id="KW-0862">Zinc</keyword>
<keyword evidence="1" id="KW-0479">Metal-binding</keyword>
<dbReference type="Pfam" id="PF14223">
    <property type="entry name" value="Retrotran_gag_2"/>
    <property type="match status" value="1"/>
</dbReference>
<evidence type="ECO:0000259" key="3">
    <source>
        <dbReference type="PROSITE" id="PS50158"/>
    </source>
</evidence>
<feature type="non-terminal residue" evidence="4">
    <location>
        <position position="293"/>
    </location>
</feature>
<dbReference type="InterPro" id="IPR054722">
    <property type="entry name" value="PolX-like_BBD"/>
</dbReference>
<dbReference type="SMART" id="SM00343">
    <property type="entry name" value="ZnF_C2HC"/>
    <property type="match status" value="1"/>
</dbReference>
<evidence type="ECO:0000256" key="1">
    <source>
        <dbReference type="PROSITE-ProRule" id="PRU00047"/>
    </source>
</evidence>
<feature type="region of interest" description="Disordered" evidence="2">
    <location>
        <begin position="113"/>
        <end position="135"/>
    </location>
</feature>
<evidence type="ECO:0000313" key="5">
    <source>
        <dbReference type="Proteomes" id="UP000037510"/>
    </source>
</evidence>
<dbReference type="SUPFAM" id="SSF57756">
    <property type="entry name" value="Retrovirus zinc finger-like domains"/>
    <property type="match status" value="1"/>
</dbReference>
<dbReference type="InterPro" id="IPR036875">
    <property type="entry name" value="Znf_CCHC_sf"/>
</dbReference>
<feature type="domain" description="CCHC-type" evidence="3">
    <location>
        <begin position="143"/>
        <end position="157"/>
    </location>
</feature>
<name>A0A0L7LAU0_OPEBR</name>
<dbReference type="Pfam" id="PF00098">
    <property type="entry name" value="zf-CCHC"/>
    <property type="match status" value="1"/>
</dbReference>
<gene>
    <name evidence="4" type="ORF">OBRU01_09068</name>
</gene>
<evidence type="ECO:0000313" key="4">
    <source>
        <dbReference type="EMBL" id="KOB72598.1"/>
    </source>
</evidence>
<dbReference type="Pfam" id="PF22936">
    <property type="entry name" value="Pol_BBD"/>
    <property type="match status" value="1"/>
</dbReference>
<dbReference type="AlphaFoldDB" id="A0A0L7LAU0"/>
<reference evidence="4 5" key="1">
    <citation type="journal article" date="2015" name="Genome Biol. Evol.">
        <title>The genome of winter moth (Operophtera brumata) provides a genomic perspective on sexual dimorphism and phenology.</title>
        <authorList>
            <person name="Derks M.F."/>
            <person name="Smit S."/>
            <person name="Salis L."/>
            <person name="Schijlen E."/>
            <person name="Bossers A."/>
            <person name="Mateman C."/>
            <person name="Pijl A.S."/>
            <person name="de Ridder D."/>
            <person name="Groenen M.A."/>
            <person name="Visser M.E."/>
            <person name="Megens H.J."/>
        </authorList>
    </citation>
    <scope>NUCLEOTIDE SEQUENCE [LARGE SCALE GENOMIC DNA]</scope>
    <source>
        <strain evidence="4">WM2013NL</strain>
        <tissue evidence="4">Head and thorax</tissue>
    </source>
</reference>
<sequence length="293" mass="32634">MSSNYLASIPKLKGRENFDDWAFAVENLLILEGAEKYLKEEGTEAASVAADAKARAKLILTIDSSLFVHIKETKTSNQLWTKLRALFDDSGFSRRITLLRHLISIRSWQNKKQINKGGSTSKHGGPTSMSNSSNVKNTKTITCYRCKKMGHYRNQCPLLNEKTESKNESNAFSVVFLSGKFSKSDFYIDSGASMHMTANESWIKNPTYSSSLPQIIIANKTKVPVLCSGEVEITTSKNYNITVNNVLCVPSLTTNLLSVSELIKNGNSVVFEPHRCLIRNKLDQLVAEAELID</sequence>
<dbReference type="Proteomes" id="UP000037510">
    <property type="component" value="Unassembled WGS sequence"/>
</dbReference>
<organism evidence="4 5">
    <name type="scientific">Operophtera brumata</name>
    <name type="common">Winter moth</name>
    <name type="synonym">Phalaena brumata</name>
    <dbReference type="NCBI Taxonomy" id="104452"/>
    <lineage>
        <taxon>Eukaryota</taxon>
        <taxon>Metazoa</taxon>
        <taxon>Ecdysozoa</taxon>
        <taxon>Arthropoda</taxon>
        <taxon>Hexapoda</taxon>
        <taxon>Insecta</taxon>
        <taxon>Pterygota</taxon>
        <taxon>Neoptera</taxon>
        <taxon>Endopterygota</taxon>
        <taxon>Lepidoptera</taxon>
        <taxon>Glossata</taxon>
        <taxon>Ditrysia</taxon>
        <taxon>Geometroidea</taxon>
        <taxon>Geometridae</taxon>
        <taxon>Larentiinae</taxon>
        <taxon>Operophtera</taxon>
    </lineage>
</organism>
<evidence type="ECO:0000256" key="2">
    <source>
        <dbReference type="SAM" id="MobiDB-lite"/>
    </source>
</evidence>
<comment type="caution">
    <text evidence="4">The sequence shown here is derived from an EMBL/GenBank/DDBJ whole genome shotgun (WGS) entry which is preliminary data.</text>
</comment>
<dbReference type="InterPro" id="IPR001878">
    <property type="entry name" value="Znf_CCHC"/>
</dbReference>
<dbReference type="PROSITE" id="PS50158">
    <property type="entry name" value="ZF_CCHC"/>
    <property type="match status" value="1"/>
</dbReference>
<keyword evidence="1" id="KW-0863">Zinc-finger</keyword>
<dbReference type="GO" id="GO:0008270">
    <property type="term" value="F:zinc ion binding"/>
    <property type="evidence" value="ECO:0007669"/>
    <property type="project" value="UniProtKB-KW"/>
</dbReference>
<protein>
    <submittedName>
        <fullName evidence="4">Retrovirus-related Pol polyprotein</fullName>
    </submittedName>
</protein>
<dbReference type="EMBL" id="JTDY01001897">
    <property type="protein sequence ID" value="KOB72598.1"/>
    <property type="molecule type" value="Genomic_DNA"/>
</dbReference>
<dbReference type="GO" id="GO:0003676">
    <property type="term" value="F:nucleic acid binding"/>
    <property type="evidence" value="ECO:0007669"/>
    <property type="project" value="InterPro"/>
</dbReference>
<dbReference type="STRING" id="104452.A0A0L7LAU0"/>
<dbReference type="PANTHER" id="PTHR47592">
    <property type="entry name" value="PBF68 PROTEIN"/>
    <property type="match status" value="1"/>
</dbReference>